<keyword evidence="1" id="KW-0812">Transmembrane</keyword>
<reference evidence="3" key="1">
    <citation type="submission" date="2016-10" db="EMBL/GenBank/DDBJ databases">
        <authorList>
            <person name="Varghese N."/>
            <person name="Submissions S."/>
        </authorList>
    </citation>
    <scope>NUCLEOTIDE SEQUENCE [LARGE SCALE GENOMIC DNA]</scope>
    <source>
        <strain evidence="3">CGMCC 4.6825</strain>
    </source>
</reference>
<evidence type="ECO:0000313" key="2">
    <source>
        <dbReference type="EMBL" id="SES30958.1"/>
    </source>
</evidence>
<dbReference type="EMBL" id="FOGO01000016">
    <property type="protein sequence ID" value="SES30958.1"/>
    <property type="molecule type" value="Genomic_DNA"/>
</dbReference>
<dbReference type="STRING" id="943816.AN217_14280"/>
<sequence length="128" mass="13394">MPGCGTAFRGGADLAPLSDLGPLSQARPRTVAARYRGHLCAALRTSFRARPPNGNEGEGSAMAAGCRDCESCTKSGLGKLLQAAGVGLVYVCTAGIGYVLKRALRRHCPLCGHLLARHARRADGSFRD</sequence>
<dbReference type="Proteomes" id="UP000182841">
    <property type="component" value="Unassembled WGS sequence"/>
</dbReference>
<organism evidence="2 3">
    <name type="scientific">Streptomyces qinglanensis</name>
    <dbReference type="NCBI Taxonomy" id="943816"/>
    <lineage>
        <taxon>Bacteria</taxon>
        <taxon>Bacillati</taxon>
        <taxon>Actinomycetota</taxon>
        <taxon>Actinomycetes</taxon>
        <taxon>Kitasatosporales</taxon>
        <taxon>Streptomycetaceae</taxon>
        <taxon>Streptomyces</taxon>
    </lineage>
</organism>
<proteinExistence type="predicted"/>
<keyword evidence="1" id="KW-1133">Transmembrane helix</keyword>
<gene>
    <name evidence="2" type="ORF">SAMN05421870_11687</name>
</gene>
<keyword evidence="3" id="KW-1185">Reference proteome</keyword>
<feature type="transmembrane region" description="Helical" evidence="1">
    <location>
        <begin position="80"/>
        <end position="100"/>
    </location>
</feature>
<evidence type="ECO:0000313" key="3">
    <source>
        <dbReference type="Proteomes" id="UP000182841"/>
    </source>
</evidence>
<name>A0A1H9WAL6_9ACTN</name>
<evidence type="ECO:0000256" key="1">
    <source>
        <dbReference type="SAM" id="Phobius"/>
    </source>
</evidence>
<keyword evidence="1" id="KW-0472">Membrane</keyword>
<protein>
    <submittedName>
        <fullName evidence="2">Uncharacterized protein</fullName>
    </submittedName>
</protein>
<accession>A0A1H9WAL6</accession>
<dbReference type="AlphaFoldDB" id="A0A1H9WAL6"/>